<evidence type="ECO:0000313" key="2">
    <source>
        <dbReference type="EMBL" id="MCW4451163.1"/>
    </source>
</evidence>
<sequence>MAIEVLTKEDLQDFKKELLEDIKSLFHSKSSGQKQWLRSAEVRELLNISSGTLQNLRINGTLRYSKVGGTIYYDFQDIEKMVQPK</sequence>
<protein>
    <submittedName>
        <fullName evidence="2">Helix-turn-helix domain-containing protein</fullName>
    </submittedName>
</protein>
<dbReference type="Pfam" id="PF12728">
    <property type="entry name" value="HTH_17"/>
    <property type="match status" value="1"/>
</dbReference>
<dbReference type="EMBL" id="JAPCHZ010000001">
    <property type="protein sequence ID" value="MCW4451163.1"/>
    <property type="molecule type" value="Genomic_DNA"/>
</dbReference>
<dbReference type="Proteomes" id="UP001209107">
    <property type="component" value="Unassembled WGS sequence"/>
</dbReference>
<feature type="domain" description="Helix-turn-helix" evidence="1">
    <location>
        <begin position="36"/>
        <end position="83"/>
    </location>
</feature>
<evidence type="ECO:0000313" key="3">
    <source>
        <dbReference type="Proteomes" id="UP001209107"/>
    </source>
</evidence>
<gene>
    <name evidence="2" type="ORF">OK344_02965</name>
</gene>
<name>A0ABT3JK62_9FLAO</name>
<dbReference type="InterPro" id="IPR009061">
    <property type="entry name" value="DNA-bd_dom_put_sf"/>
</dbReference>
<accession>A0ABT3JK62</accession>
<dbReference type="InterPro" id="IPR041657">
    <property type="entry name" value="HTH_17"/>
</dbReference>
<dbReference type="SUPFAM" id="SSF46955">
    <property type="entry name" value="Putative DNA-binding domain"/>
    <property type="match status" value="1"/>
</dbReference>
<organism evidence="2 3">
    <name type="scientific">Kaistella yananensis</name>
    <dbReference type="NCBI Taxonomy" id="2989820"/>
    <lineage>
        <taxon>Bacteria</taxon>
        <taxon>Pseudomonadati</taxon>
        <taxon>Bacteroidota</taxon>
        <taxon>Flavobacteriia</taxon>
        <taxon>Flavobacteriales</taxon>
        <taxon>Weeksellaceae</taxon>
        <taxon>Chryseobacterium group</taxon>
        <taxon>Kaistella</taxon>
    </lineage>
</organism>
<dbReference type="PANTHER" id="PTHR34585">
    <property type="match status" value="1"/>
</dbReference>
<dbReference type="PANTHER" id="PTHR34585:SF22">
    <property type="entry name" value="HELIX-TURN-HELIX DOMAIN-CONTAINING PROTEIN"/>
    <property type="match status" value="1"/>
</dbReference>
<keyword evidence="3" id="KW-1185">Reference proteome</keyword>
<reference evidence="2 3" key="1">
    <citation type="submission" date="2022-10" db="EMBL/GenBank/DDBJ databases">
        <title>Kaistella sp. BT-6-1-3.</title>
        <authorList>
            <person name="Ai J."/>
            <person name="Deng Z."/>
        </authorList>
    </citation>
    <scope>NUCLEOTIDE SEQUENCE [LARGE SCALE GENOMIC DNA]</scope>
    <source>
        <strain evidence="2 3">BT6-1-3</strain>
    </source>
</reference>
<dbReference type="RefSeq" id="WP_265143377.1">
    <property type="nucleotide sequence ID" value="NZ_JAPCHZ010000001.1"/>
</dbReference>
<proteinExistence type="predicted"/>
<evidence type="ECO:0000259" key="1">
    <source>
        <dbReference type="Pfam" id="PF12728"/>
    </source>
</evidence>
<comment type="caution">
    <text evidence="2">The sequence shown here is derived from an EMBL/GenBank/DDBJ whole genome shotgun (WGS) entry which is preliminary data.</text>
</comment>